<reference evidence="8 9" key="1">
    <citation type="submission" date="2013-06" db="EMBL/GenBank/DDBJ databases">
        <authorList>
            <person name="Weinstock G."/>
            <person name="Sodergren E."/>
            <person name="Clifton S."/>
            <person name="Fulton L."/>
            <person name="Fulton B."/>
            <person name="Courtney L."/>
            <person name="Fronick C."/>
            <person name="Harrison M."/>
            <person name="Strong C."/>
            <person name="Farmer C."/>
            <person name="Delahaunty K."/>
            <person name="Markovic C."/>
            <person name="Hall O."/>
            <person name="Minx P."/>
            <person name="Tomlinson C."/>
            <person name="Mitreva M."/>
            <person name="Nelson J."/>
            <person name="Hou S."/>
            <person name="Wollam A."/>
            <person name="Pepin K.H."/>
            <person name="Johnson M."/>
            <person name="Bhonagiri V."/>
            <person name="Nash W.E."/>
            <person name="Warren W."/>
            <person name="Chinwalla A."/>
            <person name="Mardis E.R."/>
            <person name="Wilson R.K."/>
        </authorList>
    </citation>
    <scope>NUCLEOTIDE SEQUENCE [LARGE SCALE GENOMIC DNA]</scope>
    <source>
        <strain evidence="8 9">ATCC 51271</strain>
    </source>
</reference>
<protein>
    <submittedName>
        <fullName evidence="8">Sigma-70 region 2</fullName>
    </submittedName>
</protein>
<dbReference type="Proteomes" id="UP000018227">
    <property type="component" value="Unassembled WGS sequence"/>
</dbReference>
<dbReference type="Gene3D" id="1.10.10.10">
    <property type="entry name" value="Winged helix-like DNA-binding domain superfamily/Winged helix DNA-binding domain"/>
    <property type="match status" value="1"/>
</dbReference>
<name>V2XZU8_9FIRM</name>
<dbReference type="Gene3D" id="1.10.1740.10">
    <property type="match status" value="1"/>
</dbReference>
<dbReference type="Pfam" id="PF08281">
    <property type="entry name" value="Sigma70_r4_2"/>
    <property type="match status" value="1"/>
</dbReference>
<evidence type="ECO:0000256" key="5">
    <source>
        <dbReference type="ARBA" id="ARBA00023163"/>
    </source>
</evidence>
<proteinExistence type="inferred from homology"/>
<keyword evidence="3" id="KW-0731">Sigma factor</keyword>
<evidence type="ECO:0000313" key="8">
    <source>
        <dbReference type="EMBL" id="ESL02228.1"/>
    </source>
</evidence>
<dbReference type="InterPro" id="IPR013324">
    <property type="entry name" value="RNA_pol_sigma_r3/r4-like"/>
</dbReference>
<evidence type="ECO:0000259" key="7">
    <source>
        <dbReference type="Pfam" id="PF08281"/>
    </source>
</evidence>
<evidence type="ECO:0000259" key="6">
    <source>
        <dbReference type="Pfam" id="PF04542"/>
    </source>
</evidence>
<keyword evidence="5" id="KW-0804">Transcription</keyword>
<dbReference type="PANTHER" id="PTHR43133">
    <property type="entry name" value="RNA POLYMERASE ECF-TYPE SIGMA FACTO"/>
    <property type="match status" value="1"/>
</dbReference>
<keyword evidence="4" id="KW-0238">DNA-binding</keyword>
<organism evidence="8 9">
    <name type="scientific">Catonella morbi ATCC 51271</name>
    <dbReference type="NCBI Taxonomy" id="592026"/>
    <lineage>
        <taxon>Bacteria</taxon>
        <taxon>Bacillati</taxon>
        <taxon>Bacillota</taxon>
        <taxon>Clostridia</taxon>
        <taxon>Lachnospirales</taxon>
        <taxon>Lachnospiraceae</taxon>
        <taxon>Catonella</taxon>
    </lineage>
</organism>
<dbReference type="GO" id="GO:0016987">
    <property type="term" value="F:sigma factor activity"/>
    <property type="evidence" value="ECO:0007669"/>
    <property type="project" value="UniProtKB-KW"/>
</dbReference>
<dbReference type="AlphaFoldDB" id="V2XZU8"/>
<gene>
    <name evidence="8" type="ORF">GCWU0000282_002362</name>
</gene>
<evidence type="ECO:0000256" key="1">
    <source>
        <dbReference type="ARBA" id="ARBA00010641"/>
    </source>
</evidence>
<evidence type="ECO:0000256" key="4">
    <source>
        <dbReference type="ARBA" id="ARBA00023125"/>
    </source>
</evidence>
<dbReference type="InterPro" id="IPR036388">
    <property type="entry name" value="WH-like_DNA-bd_sf"/>
</dbReference>
<feature type="domain" description="RNA polymerase sigma-70 region 2" evidence="6">
    <location>
        <begin position="35"/>
        <end position="102"/>
    </location>
</feature>
<dbReference type="STRING" id="592026.GCWU0000282_002362"/>
<dbReference type="NCBIfam" id="TIGR02937">
    <property type="entry name" value="sigma70-ECF"/>
    <property type="match status" value="1"/>
</dbReference>
<dbReference type="GO" id="GO:0003677">
    <property type="term" value="F:DNA binding"/>
    <property type="evidence" value="ECO:0007669"/>
    <property type="project" value="UniProtKB-KW"/>
</dbReference>
<dbReference type="PANTHER" id="PTHR43133:SF8">
    <property type="entry name" value="RNA POLYMERASE SIGMA FACTOR HI_1459-RELATED"/>
    <property type="match status" value="1"/>
</dbReference>
<accession>V2XZU8</accession>
<evidence type="ECO:0000256" key="3">
    <source>
        <dbReference type="ARBA" id="ARBA00023082"/>
    </source>
</evidence>
<keyword evidence="9" id="KW-1185">Reference proteome</keyword>
<keyword evidence="2" id="KW-0805">Transcription regulation</keyword>
<dbReference type="InterPro" id="IPR007627">
    <property type="entry name" value="RNA_pol_sigma70_r2"/>
</dbReference>
<dbReference type="CDD" id="cd06171">
    <property type="entry name" value="Sigma70_r4"/>
    <property type="match status" value="1"/>
</dbReference>
<dbReference type="GO" id="GO:0006352">
    <property type="term" value="P:DNA-templated transcription initiation"/>
    <property type="evidence" value="ECO:0007669"/>
    <property type="project" value="InterPro"/>
</dbReference>
<comment type="caution">
    <text evidence="8">The sequence shown here is derived from an EMBL/GenBank/DDBJ whole genome shotgun (WGS) entry which is preliminary data.</text>
</comment>
<comment type="similarity">
    <text evidence="1">Belongs to the sigma-70 factor family. ECF subfamily.</text>
</comment>
<evidence type="ECO:0000313" key="9">
    <source>
        <dbReference type="Proteomes" id="UP000018227"/>
    </source>
</evidence>
<dbReference type="SUPFAM" id="SSF88946">
    <property type="entry name" value="Sigma2 domain of RNA polymerase sigma factors"/>
    <property type="match status" value="1"/>
</dbReference>
<dbReference type="HOGENOM" id="CLU_047691_3_4_9"/>
<dbReference type="InterPro" id="IPR013249">
    <property type="entry name" value="RNA_pol_sigma70_r4_t2"/>
</dbReference>
<dbReference type="SUPFAM" id="SSF88659">
    <property type="entry name" value="Sigma3 and sigma4 domains of RNA polymerase sigma factors"/>
    <property type="match status" value="1"/>
</dbReference>
<dbReference type="eggNOG" id="COG1595">
    <property type="taxonomic scope" value="Bacteria"/>
</dbReference>
<dbReference type="InterPro" id="IPR014284">
    <property type="entry name" value="RNA_pol_sigma-70_dom"/>
</dbReference>
<dbReference type="InterPro" id="IPR013325">
    <property type="entry name" value="RNA_pol_sigma_r2"/>
</dbReference>
<dbReference type="InterPro" id="IPR039425">
    <property type="entry name" value="RNA_pol_sigma-70-like"/>
</dbReference>
<dbReference type="EMBL" id="ACIL03000016">
    <property type="protein sequence ID" value="ESL02228.1"/>
    <property type="molecule type" value="Genomic_DNA"/>
</dbReference>
<feature type="domain" description="RNA polymerase sigma factor 70 region 4 type 2" evidence="7">
    <location>
        <begin position="129"/>
        <end position="175"/>
    </location>
</feature>
<sequence>MHFFNIFQNAKNTLLFSNVIKVKAKGKEGAMIAKLYTVYRTELLKYCCMICGNISDAENLLQETFIKALSNLNLLEELGEKERRAWLYKVARNLFYDACRRRTIEKKYLIWGEEETDGGFSEVETAIILSSLPPDLSGLFIRRYFEGYTSKELAEEYGLSPSGVRAALSRARKLLSKKMSE</sequence>
<dbReference type="OrthoDB" id="9795666at2"/>
<evidence type="ECO:0000256" key="2">
    <source>
        <dbReference type="ARBA" id="ARBA00023015"/>
    </source>
</evidence>
<dbReference type="Pfam" id="PF04542">
    <property type="entry name" value="Sigma70_r2"/>
    <property type="match status" value="1"/>
</dbReference>